<keyword evidence="4 9" id="KW-0238">DNA-binding</keyword>
<feature type="DNA-binding region" description="Homeobox" evidence="9">
    <location>
        <begin position="43"/>
        <end position="107"/>
    </location>
</feature>
<dbReference type="PANTHER" id="PTHR47288:SF1">
    <property type="entry name" value="WUSCHEL-RELATED HOMEOBOX 9"/>
    <property type="match status" value="1"/>
</dbReference>
<keyword evidence="7 9" id="KW-0539">Nucleus</keyword>
<comment type="similarity">
    <text evidence="8">Belongs to the WUS homeobox family.</text>
</comment>
<feature type="compositionally biased region" description="Polar residues" evidence="11">
    <location>
        <begin position="1"/>
        <end position="32"/>
    </location>
</feature>
<reference evidence="13 15" key="2">
    <citation type="journal article" date="2014" name="BMC Genomics">
        <title>An improved genome release (version Mt4.0) for the model legume Medicago truncatula.</title>
        <authorList>
            <person name="Tang H."/>
            <person name="Krishnakumar V."/>
            <person name="Bidwell S."/>
            <person name="Rosen B."/>
            <person name="Chan A."/>
            <person name="Zhou S."/>
            <person name="Gentzbittel L."/>
            <person name="Childs K.L."/>
            <person name="Yandell M."/>
            <person name="Gundlach H."/>
            <person name="Mayer K.F."/>
            <person name="Schwartz D.C."/>
            <person name="Town C.D."/>
        </authorList>
    </citation>
    <scope>GENOME REANNOTATION</scope>
    <source>
        <strain evidence="14 15">cv. Jemalong A17</strain>
    </source>
</reference>
<evidence type="ECO:0000256" key="6">
    <source>
        <dbReference type="ARBA" id="ARBA00023163"/>
    </source>
</evidence>
<dbReference type="HOGENOM" id="CLU_030463_1_0_1"/>
<dbReference type="FunFam" id="1.10.10.60:FF:000118">
    <property type="entry name" value="WUSCHEL-related homeobox 11"/>
    <property type="match status" value="1"/>
</dbReference>
<dbReference type="SMART" id="SM00389">
    <property type="entry name" value="HOX"/>
    <property type="match status" value="1"/>
</dbReference>
<evidence type="ECO:0000313" key="15">
    <source>
        <dbReference type="Proteomes" id="UP000002051"/>
    </source>
</evidence>
<keyword evidence="3" id="KW-0805">Transcription regulation</keyword>
<dbReference type="InterPro" id="IPR044557">
    <property type="entry name" value="WOX8/9-like"/>
</dbReference>
<dbReference type="Gene3D" id="1.20.1130.10">
    <property type="entry name" value="Photosystem I PsaA/PsaB"/>
    <property type="match status" value="2"/>
</dbReference>
<dbReference type="InterPro" id="IPR009057">
    <property type="entry name" value="Homeodomain-like_sf"/>
</dbReference>
<evidence type="ECO:0000256" key="11">
    <source>
        <dbReference type="SAM" id="MobiDB-lite"/>
    </source>
</evidence>
<evidence type="ECO:0000259" key="12">
    <source>
        <dbReference type="PROSITE" id="PS50071"/>
    </source>
</evidence>
<dbReference type="GO" id="GO:0048731">
    <property type="term" value="P:system development"/>
    <property type="evidence" value="ECO:0007669"/>
    <property type="project" value="UniProtKB-ARBA"/>
</dbReference>
<evidence type="ECO:0000256" key="1">
    <source>
        <dbReference type="ARBA" id="ARBA00004123"/>
    </source>
</evidence>
<keyword evidence="15" id="KW-1185">Reference proteome</keyword>
<feature type="compositionally biased region" description="Basic and acidic residues" evidence="11">
    <location>
        <begin position="37"/>
        <end position="46"/>
    </location>
</feature>
<keyword evidence="2" id="KW-0217">Developmental protein</keyword>
<comment type="subcellular location">
    <subcellularLocation>
        <location evidence="1 9 10">Nucleus</location>
    </subcellularLocation>
</comment>
<dbReference type="GO" id="GO:0003700">
    <property type="term" value="F:DNA-binding transcription factor activity"/>
    <property type="evidence" value="ECO:0007669"/>
    <property type="project" value="InterPro"/>
</dbReference>
<evidence type="ECO:0000256" key="10">
    <source>
        <dbReference type="RuleBase" id="RU000682"/>
    </source>
</evidence>
<dbReference type="Proteomes" id="UP000002051">
    <property type="component" value="Unassembled WGS sequence"/>
</dbReference>
<dbReference type="EMBL" id="CM001223">
    <property type="protein sequence ID" value="AES78136.1"/>
    <property type="molecule type" value="Genomic_DNA"/>
</dbReference>
<accession>G7KXX1</accession>
<evidence type="ECO:0000313" key="13">
    <source>
        <dbReference type="EMBL" id="AES78136.1"/>
    </source>
</evidence>
<reference evidence="14" key="3">
    <citation type="submission" date="2015-04" db="UniProtKB">
        <authorList>
            <consortium name="EnsemblPlants"/>
        </authorList>
    </citation>
    <scope>IDENTIFICATION</scope>
    <source>
        <strain evidence="14">cv. Jemalong A17</strain>
    </source>
</reference>
<organism evidence="13 15">
    <name type="scientific">Medicago truncatula</name>
    <name type="common">Barrel medic</name>
    <name type="synonym">Medicago tribuloides</name>
    <dbReference type="NCBI Taxonomy" id="3880"/>
    <lineage>
        <taxon>Eukaryota</taxon>
        <taxon>Viridiplantae</taxon>
        <taxon>Streptophyta</taxon>
        <taxon>Embryophyta</taxon>
        <taxon>Tracheophyta</taxon>
        <taxon>Spermatophyta</taxon>
        <taxon>Magnoliopsida</taxon>
        <taxon>eudicotyledons</taxon>
        <taxon>Gunneridae</taxon>
        <taxon>Pentapetalae</taxon>
        <taxon>rosids</taxon>
        <taxon>fabids</taxon>
        <taxon>Fabales</taxon>
        <taxon>Fabaceae</taxon>
        <taxon>Papilionoideae</taxon>
        <taxon>50 kb inversion clade</taxon>
        <taxon>NPAAA clade</taxon>
        <taxon>Hologalegina</taxon>
        <taxon>IRL clade</taxon>
        <taxon>Trifolieae</taxon>
        <taxon>Medicago</taxon>
    </lineage>
</organism>
<evidence type="ECO:0000256" key="4">
    <source>
        <dbReference type="ARBA" id="ARBA00023125"/>
    </source>
</evidence>
<dbReference type="Gene3D" id="1.10.10.60">
    <property type="entry name" value="Homeodomain-like"/>
    <property type="match status" value="1"/>
</dbReference>
<reference evidence="13 15" key="1">
    <citation type="journal article" date="2011" name="Nature">
        <title>The Medicago genome provides insight into the evolution of rhizobial symbioses.</title>
        <authorList>
            <person name="Young N.D."/>
            <person name="Debelle F."/>
            <person name="Oldroyd G.E."/>
            <person name="Geurts R."/>
            <person name="Cannon S.B."/>
            <person name="Udvardi M.K."/>
            <person name="Benedito V.A."/>
            <person name="Mayer K.F."/>
            <person name="Gouzy J."/>
            <person name="Schoof H."/>
            <person name="Van de Peer Y."/>
            <person name="Proost S."/>
            <person name="Cook D.R."/>
            <person name="Meyers B.C."/>
            <person name="Spannagl M."/>
            <person name="Cheung F."/>
            <person name="De Mita S."/>
            <person name="Krishnakumar V."/>
            <person name="Gundlach H."/>
            <person name="Zhou S."/>
            <person name="Mudge J."/>
            <person name="Bharti A.K."/>
            <person name="Murray J.D."/>
            <person name="Naoumkina M.A."/>
            <person name="Rosen B."/>
            <person name="Silverstein K.A."/>
            <person name="Tang H."/>
            <person name="Rombauts S."/>
            <person name="Zhao P.X."/>
            <person name="Zhou P."/>
            <person name="Barbe V."/>
            <person name="Bardou P."/>
            <person name="Bechner M."/>
            <person name="Bellec A."/>
            <person name="Berger A."/>
            <person name="Berges H."/>
            <person name="Bidwell S."/>
            <person name="Bisseling T."/>
            <person name="Choisne N."/>
            <person name="Couloux A."/>
            <person name="Denny R."/>
            <person name="Deshpande S."/>
            <person name="Dai X."/>
            <person name="Doyle J.J."/>
            <person name="Dudez A.M."/>
            <person name="Farmer A.D."/>
            <person name="Fouteau S."/>
            <person name="Franken C."/>
            <person name="Gibelin C."/>
            <person name="Gish J."/>
            <person name="Goldstein S."/>
            <person name="Gonzalez A.J."/>
            <person name="Green P.J."/>
            <person name="Hallab A."/>
            <person name="Hartog M."/>
            <person name="Hua A."/>
            <person name="Humphray S.J."/>
            <person name="Jeong D.H."/>
            <person name="Jing Y."/>
            <person name="Jocker A."/>
            <person name="Kenton S.M."/>
            <person name="Kim D.J."/>
            <person name="Klee K."/>
            <person name="Lai H."/>
            <person name="Lang C."/>
            <person name="Lin S."/>
            <person name="Macmil S.L."/>
            <person name="Magdelenat G."/>
            <person name="Matthews L."/>
            <person name="McCorrison J."/>
            <person name="Monaghan E.L."/>
            <person name="Mun J.H."/>
            <person name="Najar F.Z."/>
            <person name="Nicholson C."/>
            <person name="Noirot C."/>
            <person name="O'Bleness M."/>
            <person name="Paule C.R."/>
            <person name="Poulain J."/>
            <person name="Prion F."/>
            <person name="Qin B."/>
            <person name="Qu C."/>
            <person name="Retzel E.F."/>
            <person name="Riddle C."/>
            <person name="Sallet E."/>
            <person name="Samain S."/>
            <person name="Samson N."/>
            <person name="Sanders I."/>
            <person name="Saurat O."/>
            <person name="Scarpelli C."/>
            <person name="Schiex T."/>
            <person name="Segurens B."/>
            <person name="Severin A.J."/>
            <person name="Sherrier D.J."/>
            <person name="Shi R."/>
            <person name="Sims S."/>
            <person name="Singer S.R."/>
            <person name="Sinharoy S."/>
            <person name="Sterck L."/>
            <person name="Viollet A."/>
            <person name="Wang B.B."/>
            <person name="Wang K."/>
            <person name="Wang M."/>
            <person name="Wang X."/>
            <person name="Warfsmann J."/>
            <person name="Weissenbach J."/>
            <person name="White D.D."/>
            <person name="White J.D."/>
            <person name="Wiley G.B."/>
            <person name="Wincker P."/>
            <person name="Xing Y."/>
            <person name="Yang L."/>
            <person name="Yao Z."/>
            <person name="Ying F."/>
            <person name="Zhai J."/>
            <person name="Zhou L."/>
            <person name="Zuber A."/>
            <person name="Denarie J."/>
            <person name="Dixon R.A."/>
            <person name="May G.D."/>
            <person name="Schwartz D.C."/>
            <person name="Rogers J."/>
            <person name="Quetier F."/>
            <person name="Town C.D."/>
            <person name="Roe B.A."/>
        </authorList>
    </citation>
    <scope>NUCLEOTIDE SEQUENCE [LARGE SCALE GENOMIC DNA]</scope>
    <source>
        <strain evidence="13">A17</strain>
        <strain evidence="14 15">cv. Jemalong A17</strain>
    </source>
</reference>
<proteinExistence type="inferred from homology"/>
<feature type="region of interest" description="Disordered" evidence="11">
    <location>
        <begin position="1"/>
        <end position="53"/>
    </location>
</feature>
<feature type="region of interest" description="Disordered" evidence="11">
    <location>
        <begin position="104"/>
        <end position="144"/>
    </location>
</feature>
<feature type="compositionally biased region" description="Polar residues" evidence="11">
    <location>
        <begin position="118"/>
        <end position="131"/>
    </location>
</feature>
<evidence type="ECO:0000256" key="5">
    <source>
        <dbReference type="ARBA" id="ARBA00023155"/>
    </source>
</evidence>
<dbReference type="EnsemblPlants" id="AES78136">
    <property type="protein sequence ID" value="AES78136"/>
    <property type="gene ID" value="MTR_7g025010"/>
</dbReference>
<dbReference type="InterPro" id="IPR036408">
    <property type="entry name" value="PSI_PsaA/B_sf"/>
</dbReference>
<dbReference type="PROSITE" id="PS50071">
    <property type="entry name" value="HOMEOBOX_2"/>
    <property type="match status" value="1"/>
</dbReference>
<feature type="domain" description="Homeobox" evidence="12">
    <location>
        <begin position="41"/>
        <end position="106"/>
    </location>
</feature>
<evidence type="ECO:0000256" key="3">
    <source>
        <dbReference type="ARBA" id="ARBA00023015"/>
    </source>
</evidence>
<dbReference type="SUPFAM" id="SSF46689">
    <property type="entry name" value="Homeodomain-like"/>
    <property type="match status" value="1"/>
</dbReference>
<feature type="compositionally biased region" description="Basic residues" evidence="11">
    <location>
        <begin position="104"/>
        <end position="114"/>
    </location>
</feature>
<dbReference type="PANTHER" id="PTHR47288">
    <property type="entry name" value="WUSCHEL-RELATED HOMEOBOX 9"/>
    <property type="match status" value="1"/>
</dbReference>
<dbReference type="Pfam" id="PF00046">
    <property type="entry name" value="Homeodomain"/>
    <property type="match status" value="1"/>
</dbReference>
<dbReference type="GO" id="GO:0015979">
    <property type="term" value="P:photosynthesis"/>
    <property type="evidence" value="ECO:0007669"/>
    <property type="project" value="InterPro"/>
</dbReference>
<evidence type="ECO:0000256" key="9">
    <source>
        <dbReference type="PROSITE-ProRule" id="PRU00108"/>
    </source>
</evidence>
<name>G7KXX1_MEDTR</name>
<dbReference type="SUPFAM" id="SSF81558">
    <property type="entry name" value="Photosystem I subunits PsaA/PsaB"/>
    <property type="match status" value="1"/>
</dbReference>
<dbReference type="AlphaFoldDB" id="G7KXX1"/>
<dbReference type="GO" id="GO:0009579">
    <property type="term" value="C:thylakoid"/>
    <property type="evidence" value="ECO:0007669"/>
    <property type="project" value="InterPro"/>
</dbReference>
<evidence type="ECO:0000256" key="8">
    <source>
        <dbReference type="ARBA" id="ARBA00024040"/>
    </source>
</evidence>
<dbReference type="InterPro" id="IPR001280">
    <property type="entry name" value="PSI_PsaA/B"/>
</dbReference>
<dbReference type="Pfam" id="PF00223">
    <property type="entry name" value="PsaA_PsaB"/>
    <property type="match status" value="1"/>
</dbReference>
<dbReference type="GO" id="GO:0016020">
    <property type="term" value="C:membrane"/>
    <property type="evidence" value="ECO:0007669"/>
    <property type="project" value="InterPro"/>
</dbReference>
<dbReference type="GO" id="GO:0050793">
    <property type="term" value="P:regulation of developmental process"/>
    <property type="evidence" value="ECO:0007669"/>
    <property type="project" value="InterPro"/>
</dbReference>
<evidence type="ECO:0000313" key="14">
    <source>
        <dbReference type="EnsemblPlants" id="AES78136"/>
    </source>
</evidence>
<protein>
    <submittedName>
        <fullName evidence="13">Wuschel-related homeobox protein, putative</fullName>
    </submittedName>
</protein>
<evidence type="ECO:0000256" key="2">
    <source>
        <dbReference type="ARBA" id="ARBA00022473"/>
    </source>
</evidence>
<gene>
    <name evidence="13" type="ordered locus">MTR_7g025010</name>
</gene>
<keyword evidence="6" id="KW-0804">Transcription</keyword>
<dbReference type="PaxDb" id="3880-AES78136"/>
<keyword evidence="5 9" id="KW-0371">Homeobox</keyword>
<dbReference type="STRING" id="3880.G7KXX1"/>
<dbReference type="CDD" id="cd00086">
    <property type="entry name" value="homeodomain"/>
    <property type="match status" value="1"/>
</dbReference>
<dbReference type="InterPro" id="IPR001356">
    <property type="entry name" value="HD"/>
</dbReference>
<dbReference type="GO" id="GO:0005634">
    <property type="term" value="C:nucleus"/>
    <property type="evidence" value="ECO:0000318"/>
    <property type="project" value="GO_Central"/>
</dbReference>
<dbReference type="eggNOG" id="ENOG502QVSY">
    <property type="taxonomic scope" value="Eukaryota"/>
</dbReference>
<dbReference type="GO" id="GO:0000976">
    <property type="term" value="F:transcription cis-regulatory region binding"/>
    <property type="evidence" value="ECO:0000318"/>
    <property type="project" value="GO_Central"/>
</dbReference>
<dbReference type="OMA" id="LQHGAYY"/>
<sequence length="590" mass="65674">MTSSNKHWPSMFKKSTNASNQRNSQGLNSSLLTGGDGEERTPEPKPRWNPKPQQIRILEAIFNSGMVNPPREEITKIREQLQEFGQVGDANVFYWFQNRKSRSKQKKRFIHNKKRETQQNSGHQTLTSPPNSSSSSSSGHQKASPDEIVISNNIGFSNANDGMVVFSNSPAVSVNQNQVDAYFQTPTGTDLQLPTPPFFSFPVQNHINEVVPNAMTPPHRFNHLSGFMNYGSENGNSSMVQPLPQQNVDVPLVNHEITMNYGSKSGIASMNHRYDQEKIQEEAMNMIHMYQQDPQLNFGVATTSSNDDESVDLAPLPPTTIGAPDAVPFPIIDHRHQGFGVEDEAEKCMVITKDAAFKVDAGPFNVRASFGDRAVLFDSSGTPVLTDEWGVTLDSLHHGAEYYLREKLKQDVQTRLGSLTIIVCSSSYMYDMPPYTYLAADYGTYLSLFTNNMRIGGFLIVGVDAYAAIFMVRGYDSTTQYNDLLDRVLRHHDVINIWLPRDMFSDNVVQLQFVFVQWIQNNYALAPGTTAPGATTSTSLTWGGDFVAVGYQPTLNTEMASIRFDRSSPTTTFAHLDATAILSRGLASKH</sequence>
<evidence type="ECO:0000256" key="7">
    <source>
        <dbReference type="ARBA" id="ARBA00023242"/>
    </source>
</evidence>